<reference evidence="2" key="1">
    <citation type="submission" date="2022-03" db="EMBL/GenBank/DDBJ databases">
        <title>Genomic analyses of argali, domestic sheep and their hybrids provide insights into chromosomal evolution, heterosis and genetic basis of agronomic traits.</title>
        <authorList>
            <person name="Li M."/>
        </authorList>
    </citation>
    <scope>NUCLEOTIDE SEQUENCE</scope>
    <source>
        <strain evidence="2">CAU-MHL-2022a</strain>
        <tissue evidence="2">Skin</tissue>
    </source>
</reference>
<feature type="region of interest" description="Disordered" evidence="1">
    <location>
        <begin position="39"/>
        <end position="99"/>
    </location>
</feature>
<evidence type="ECO:0000313" key="2">
    <source>
        <dbReference type="EMBL" id="KAI4548140.1"/>
    </source>
</evidence>
<dbReference type="Proteomes" id="UP001214576">
    <property type="component" value="Unassembled WGS sequence"/>
</dbReference>
<name>A0AAD4YEL2_OVIAM</name>
<sequence length="342" mass="38329">MPILDEGYDESAFPFTVRDQVKQVVEAFLRTQYRMANMRSMSEEKAKPETKKQVPPSLSEHQGTDYEMEMNKPENGLKSQQTKRGEILEGREKSPPADELNFVRAKSLEALSSLPHQQGQGSAWSMLGTKKDKERTSCYLFMNTSPNSKHDAISLGVNPSITANPKLPMCIRTEHGAGKRPHSWLFCAAPNHTYGREKRKINERQSLLSKSLLIDKTDDTYSEKTIIQASYLDDTSSCGTSGIVCALQDIPQELRPRNWCKTLILQLLLLLRSVGLELQRSDLKKTLVSSSITFLLTFACSNETSYHAVGRPPCKAASVFVQHMLDILALKGKPEEMAASFE</sequence>
<evidence type="ECO:0000256" key="1">
    <source>
        <dbReference type="SAM" id="MobiDB-lite"/>
    </source>
</evidence>
<dbReference type="AlphaFoldDB" id="A0AAD4YEL2"/>
<organism evidence="2 3">
    <name type="scientific">Ovis ammon polii</name>
    <dbReference type="NCBI Taxonomy" id="230172"/>
    <lineage>
        <taxon>Eukaryota</taxon>
        <taxon>Metazoa</taxon>
        <taxon>Chordata</taxon>
        <taxon>Craniata</taxon>
        <taxon>Vertebrata</taxon>
        <taxon>Euteleostomi</taxon>
        <taxon>Mammalia</taxon>
        <taxon>Eutheria</taxon>
        <taxon>Laurasiatheria</taxon>
        <taxon>Artiodactyla</taxon>
        <taxon>Ruminantia</taxon>
        <taxon>Pecora</taxon>
        <taxon>Bovidae</taxon>
        <taxon>Caprinae</taxon>
        <taxon>Ovis</taxon>
    </lineage>
</organism>
<feature type="compositionally biased region" description="Basic and acidic residues" evidence="1">
    <location>
        <begin position="83"/>
        <end position="96"/>
    </location>
</feature>
<feature type="compositionally biased region" description="Basic and acidic residues" evidence="1">
    <location>
        <begin position="41"/>
        <end position="52"/>
    </location>
</feature>
<accession>A0AAD4YEL2</accession>
<keyword evidence="3" id="KW-1185">Reference proteome</keyword>
<dbReference type="EMBL" id="JAKZEL010000001">
    <property type="protein sequence ID" value="KAI4548140.1"/>
    <property type="molecule type" value="Genomic_DNA"/>
</dbReference>
<gene>
    <name evidence="2" type="ORF">MG293_000470</name>
</gene>
<proteinExistence type="predicted"/>
<comment type="caution">
    <text evidence="2">The sequence shown here is derived from an EMBL/GenBank/DDBJ whole genome shotgun (WGS) entry which is preliminary data.</text>
</comment>
<protein>
    <submittedName>
        <fullName evidence="2">Uncharacterized protein</fullName>
    </submittedName>
</protein>
<evidence type="ECO:0000313" key="3">
    <source>
        <dbReference type="Proteomes" id="UP001214576"/>
    </source>
</evidence>